<dbReference type="VEuPathDB" id="FungiDB:CC1G_14776"/>
<sequence length="405" mass="45181">MTLTTKMTISLPPEVQAYIVQYCPREAWVPLISVNRLFKDEVEPLLYRSIVIDSRRNQRAKGCLETLSAHSDKAMMVRQMKVSLFGTADRSLVDKILACAELMKDLKHLDLKFGLEDDWDDSLTQKLHRGLVFAGQYQLSSLLYHPIEFATPEAQIVPLIDCHKTLDVLGFWYLSLFSPGELLYFLKLVVPHDPGKPSHPGDLEPYYPGNIRGESGFHLPAIYGVTPLDELGMVNVGICPGLYAEEEQRLSLCPKIAAQLSTMEKDQLTVGRLMVHWSGLTSGDLTVSELERFAESVSASFPALEVLQILTRSRPASPADKIECYNRLREGLAPLARTPIYLLQLLPWNESSEEHGSDLEGGLTAGELCSLGERWGLSFPHLKKLRLFGQDVGQVGGLGWAVTVY</sequence>
<accession>D6RNT6</accession>
<dbReference type="AlphaFoldDB" id="D6RNT6"/>
<evidence type="ECO:0000313" key="1">
    <source>
        <dbReference type="EMBL" id="EFI27304.1"/>
    </source>
</evidence>
<dbReference type="GeneID" id="9379122"/>
<reference evidence="1 2" key="1">
    <citation type="journal article" date="2010" name="Proc. Natl. Acad. Sci. U.S.A.">
        <title>Insights into evolution of multicellular fungi from the assembled chromosomes of the mushroom Coprinopsis cinerea (Coprinus cinereus).</title>
        <authorList>
            <person name="Stajich J.E."/>
            <person name="Wilke S.K."/>
            <person name="Ahren D."/>
            <person name="Au C.H."/>
            <person name="Birren B.W."/>
            <person name="Borodovsky M."/>
            <person name="Burns C."/>
            <person name="Canback B."/>
            <person name="Casselton L.A."/>
            <person name="Cheng C.K."/>
            <person name="Deng J."/>
            <person name="Dietrich F.S."/>
            <person name="Fargo D.C."/>
            <person name="Farman M.L."/>
            <person name="Gathman A.C."/>
            <person name="Goldberg J."/>
            <person name="Guigo R."/>
            <person name="Hoegger P.J."/>
            <person name="Hooker J.B."/>
            <person name="Huggins A."/>
            <person name="James T.Y."/>
            <person name="Kamada T."/>
            <person name="Kilaru S."/>
            <person name="Kodira C."/>
            <person name="Kues U."/>
            <person name="Kupfer D."/>
            <person name="Kwan H.S."/>
            <person name="Lomsadze A."/>
            <person name="Li W."/>
            <person name="Lilly W.W."/>
            <person name="Ma L.J."/>
            <person name="Mackey A.J."/>
            <person name="Manning G."/>
            <person name="Martin F."/>
            <person name="Muraguchi H."/>
            <person name="Natvig D.O."/>
            <person name="Palmerini H."/>
            <person name="Ramesh M.A."/>
            <person name="Rehmeyer C.J."/>
            <person name="Roe B.A."/>
            <person name="Shenoy N."/>
            <person name="Stanke M."/>
            <person name="Ter-Hovhannisyan V."/>
            <person name="Tunlid A."/>
            <person name="Velagapudi R."/>
            <person name="Vision T.J."/>
            <person name="Zeng Q."/>
            <person name="Zolan M.E."/>
            <person name="Pukkila P.J."/>
        </authorList>
    </citation>
    <scope>NUCLEOTIDE SEQUENCE [LARGE SCALE GENOMIC DNA]</scope>
    <source>
        <strain evidence="2">Okayama-7 / 130 / ATCC MYA-4618 / FGSC 9003</strain>
    </source>
</reference>
<dbReference type="KEGG" id="cci:CC1G_14776"/>
<gene>
    <name evidence="1" type="ORF">CC1G_14776</name>
</gene>
<dbReference type="EMBL" id="AACS02000007">
    <property type="protein sequence ID" value="EFI27304.1"/>
    <property type="molecule type" value="Genomic_DNA"/>
</dbReference>
<comment type="caution">
    <text evidence="1">The sequence shown here is derived from an EMBL/GenBank/DDBJ whole genome shotgun (WGS) entry which is preliminary data.</text>
</comment>
<protein>
    <submittedName>
        <fullName evidence="1">Uncharacterized protein</fullName>
    </submittedName>
</protein>
<dbReference type="RefSeq" id="XP_002910798.1">
    <property type="nucleotide sequence ID" value="XM_002910752.1"/>
</dbReference>
<dbReference type="OrthoDB" id="3232239at2759"/>
<proteinExistence type="predicted"/>
<dbReference type="HOGENOM" id="CLU_679744_0_0_1"/>
<dbReference type="InParanoid" id="D6RNT6"/>
<name>D6RNT6_COPC7</name>
<keyword evidence="2" id="KW-1185">Reference proteome</keyword>
<evidence type="ECO:0000313" key="2">
    <source>
        <dbReference type="Proteomes" id="UP000001861"/>
    </source>
</evidence>
<dbReference type="Proteomes" id="UP000001861">
    <property type="component" value="Unassembled WGS sequence"/>
</dbReference>
<organism evidence="1 2">
    <name type="scientific">Coprinopsis cinerea (strain Okayama-7 / 130 / ATCC MYA-4618 / FGSC 9003)</name>
    <name type="common">Inky cap fungus</name>
    <name type="synonym">Hormographiella aspergillata</name>
    <dbReference type="NCBI Taxonomy" id="240176"/>
    <lineage>
        <taxon>Eukaryota</taxon>
        <taxon>Fungi</taxon>
        <taxon>Dikarya</taxon>
        <taxon>Basidiomycota</taxon>
        <taxon>Agaricomycotina</taxon>
        <taxon>Agaricomycetes</taxon>
        <taxon>Agaricomycetidae</taxon>
        <taxon>Agaricales</taxon>
        <taxon>Agaricineae</taxon>
        <taxon>Psathyrellaceae</taxon>
        <taxon>Coprinopsis</taxon>
    </lineage>
</organism>